<organism evidence="1 2">
    <name type="scientific">Sphingobacterium thermophilum</name>
    <dbReference type="NCBI Taxonomy" id="768534"/>
    <lineage>
        <taxon>Bacteria</taxon>
        <taxon>Pseudomonadati</taxon>
        <taxon>Bacteroidota</taxon>
        <taxon>Sphingobacteriia</taxon>
        <taxon>Sphingobacteriales</taxon>
        <taxon>Sphingobacteriaceae</taxon>
        <taxon>Sphingobacterium</taxon>
    </lineage>
</organism>
<proteinExistence type="predicted"/>
<reference evidence="2" key="1">
    <citation type="journal article" date="2019" name="Int. J. Syst. Evol. Microbiol.">
        <title>The Global Catalogue of Microorganisms (GCM) 10K type strain sequencing project: providing services to taxonomists for standard genome sequencing and annotation.</title>
        <authorList>
            <consortium name="The Broad Institute Genomics Platform"/>
            <consortium name="The Broad Institute Genome Sequencing Center for Infectious Disease"/>
            <person name="Wu L."/>
            <person name="Ma J."/>
        </authorList>
    </citation>
    <scope>NUCLEOTIDE SEQUENCE [LARGE SCALE GENOMIC DNA]</scope>
    <source>
        <strain evidence="2">JCM 17858</strain>
    </source>
</reference>
<name>A0ABP8QS55_9SPHI</name>
<dbReference type="Proteomes" id="UP001500394">
    <property type="component" value="Unassembled WGS sequence"/>
</dbReference>
<dbReference type="Gene3D" id="2.120.10.30">
    <property type="entry name" value="TolB, C-terminal domain"/>
    <property type="match status" value="1"/>
</dbReference>
<protein>
    <submittedName>
        <fullName evidence="1">Uncharacterized protein</fullName>
    </submittedName>
</protein>
<comment type="caution">
    <text evidence="1">The sequence shown here is derived from an EMBL/GenBank/DDBJ whole genome shotgun (WGS) entry which is preliminary data.</text>
</comment>
<keyword evidence="2" id="KW-1185">Reference proteome</keyword>
<sequence length="894" mass="104346">MQIDRENFRLIFPEEFKDEAPALAHKIDHYLQISSQSLKVKPRKISIILQQHHVNQNGFVQLAPRKSELFSTPSAIADNQEWLPNLALHEMQHVIQFDKLTGKIHQPFGELLALAFFGIHLPSWFYEGDAVLQETLYSQGGRGRLSSWNMELRANILEGKEYDFNKYVHGSYKDITPTYYTIGYFMNSMLYEKNPEIHLEIYEDMRKNLLRPFNFQRALKKHHGAKASVLFAETIDHLKEKWTPEEATNTAPPLTFDDKYPTHYLLPQRVGEYMYAIQRNNQRPQRIVKFHTLNPQKVEHIIYTGVQLMPYFHIHNNLIVWDEYRKDSRFSKQTYNIINIYDCKTKTKKTLTLTSRLYTPVVSPDATQIACVKVGLDNKSALTFLDINSGIELDSIVMPNDIHIQQPYFNEEGTKLVCIGVSGKGTTLLEIDRYNKTITPLMEWSNLQLERPSYASHDIVFKVNQKGKDEIFVLRDGNIYPLTQSRYGAFHPTSDSTVVWFSEYTSQGFKINKISMADLSKNATTLTKAETLFDRQNSFSAAEQTFTPDSLDNAIKPYRTLPHSINFHSLTISANDFESFDNYKPGIYWLSNDVLNTTRIKVGYEREIELAKNTFLGEITFQKYYPKFTVGYKNTGKFGWAQVPNNKDSIRFDYREHQLTAEIQLPLSVYRGHRVYSFGFNFGTYYIKRYDVSINLTRFMDKIKFPLSYQLYFNRNWMMAPMDLAPRWGQNFNLTFRHLPFMEGDHISWALRTSFYFPGLMLNHSLQARFGLQEAKGNFSYNYDIPLPDGFSYLPRNLVKNTLLFDYRLPLFYPDLSIGQLAYVKRIHTQLSADYLNVHESSFAPKSLSAYLNFDFNLFKYNEPLFTLSLKGTYINDSRVKEKFIPAFSLSYNY</sequence>
<gene>
    <name evidence="1" type="ORF">GCM10023173_00750</name>
</gene>
<dbReference type="InterPro" id="IPR011042">
    <property type="entry name" value="6-blade_b-propeller_TolB-like"/>
</dbReference>
<evidence type="ECO:0000313" key="1">
    <source>
        <dbReference type="EMBL" id="GAA4509973.1"/>
    </source>
</evidence>
<accession>A0ABP8QS55</accession>
<dbReference type="EMBL" id="BAABGR010000002">
    <property type="protein sequence ID" value="GAA4509973.1"/>
    <property type="molecule type" value="Genomic_DNA"/>
</dbReference>
<dbReference type="SUPFAM" id="SSF82171">
    <property type="entry name" value="DPP6 N-terminal domain-like"/>
    <property type="match status" value="1"/>
</dbReference>
<evidence type="ECO:0000313" key="2">
    <source>
        <dbReference type="Proteomes" id="UP001500394"/>
    </source>
</evidence>
<dbReference type="RefSeq" id="WP_345063090.1">
    <property type="nucleotide sequence ID" value="NZ_BAABGR010000002.1"/>
</dbReference>